<dbReference type="AlphaFoldDB" id="A0ABD1M1V9"/>
<dbReference type="EMBL" id="JBGMDY010000007">
    <property type="protein sequence ID" value="KAL2329150.1"/>
    <property type="molecule type" value="Genomic_DNA"/>
</dbReference>
<keyword evidence="2" id="KW-1185">Reference proteome</keyword>
<dbReference type="Proteomes" id="UP001603857">
    <property type="component" value="Unassembled WGS sequence"/>
</dbReference>
<proteinExistence type="predicted"/>
<sequence>MSSLASSASSFYLIGIYSDYHILEECRKLHVKQVVSYSRDTIKFGLFTLLRGHLKNAIYLVLHEGCKIRYLHHFWLDAV</sequence>
<name>A0ABD1M1V9_9FABA</name>
<accession>A0ABD1M1V9</accession>
<organism evidence="1 2">
    <name type="scientific">Flemingia macrophylla</name>
    <dbReference type="NCBI Taxonomy" id="520843"/>
    <lineage>
        <taxon>Eukaryota</taxon>
        <taxon>Viridiplantae</taxon>
        <taxon>Streptophyta</taxon>
        <taxon>Embryophyta</taxon>
        <taxon>Tracheophyta</taxon>
        <taxon>Spermatophyta</taxon>
        <taxon>Magnoliopsida</taxon>
        <taxon>eudicotyledons</taxon>
        <taxon>Gunneridae</taxon>
        <taxon>Pentapetalae</taxon>
        <taxon>rosids</taxon>
        <taxon>fabids</taxon>
        <taxon>Fabales</taxon>
        <taxon>Fabaceae</taxon>
        <taxon>Papilionoideae</taxon>
        <taxon>50 kb inversion clade</taxon>
        <taxon>NPAAA clade</taxon>
        <taxon>indigoferoid/millettioid clade</taxon>
        <taxon>Phaseoleae</taxon>
        <taxon>Flemingia</taxon>
    </lineage>
</organism>
<gene>
    <name evidence="1" type="ORF">Fmac_022577</name>
</gene>
<evidence type="ECO:0000313" key="1">
    <source>
        <dbReference type="EMBL" id="KAL2329150.1"/>
    </source>
</evidence>
<comment type="caution">
    <text evidence="1">The sequence shown here is derived from an EMBL/GenBank/DDBJ whole genome shotgun (WGS) entry which is preliminary data.</text>
</comment>
<evidence type="ECO:0000313" key="2">
    <source>
        <dbReference type="Proteomes" id="UP001603857"/>
    </source>
</evidence>
<reference evidence="1 2" key="1">
    <citation type="submission" date="2024-08" db="EMBL/GenBank/DDBJ databases">
        <title>Insights into the chromosomal genome structure of Flemingia macrophylla.</title>
        <authorList>
            <person name="Ding Y."/>
            <person name="Zhao Y."/>
            <person name="Bi W."/>
            <person name="Wu M."/>
            <person name="Zhao G."/>
            <person name="Gong Y."/>
            <person name="Li W."/>
            <person name="Zhang P."/>
        </authorList>
    </citation>
    <scope>NUCLEOTIDE SEQUENCE [LARGE SCALE GENOMIC DNA]</scope>
    <source>
        <strain evidence="1">DYQJB</strain>
        <tissue evidence="1">Leaf</tissue>
    </source>
</reference>
<protein>
    <submittedName>
        <fullName evidence="1">Uncharacterized protein</fullName>
    </submittedName>
</protein>